<dbReference type="RefSeq" id="WP_209736590.1">
    <property type="nucleotide sequence ID" value="NZ_CP072611.1"/>
</dbReference>
<evidence type="ECO:0000313" key="2">
    <source>
        <dbReference type="EMBL" id="MFD2238578.1"/>
    </source>
</evidence>
<evidence type="ECO:0000256" key="1">
    <source>
        <dbReference type="SAM" id="Phobius"/>
    </source>
</evidence>
<accession>A0ABW5CP84</accession>
<keyword evidence="3" id="KW-1185">Reference proteome</keyword>
<evidence type="ECO:0000313" key="3">
    <source>
        <dbReference type="Proteomes" id="UP001597371"/>
    </source>
</evidence>
<name>A0ABW5CP84_9HYPH</name>
<dbReference type="InterPro" id="IPR010865">
    <property type="entry name" value="DUF1499"/>
</dbReference>
<comment type="caution">
    <text evidence="2">The sequence shown here is derived from an EMBL/GenBank/DDBJ whole genome shotgun (WGS) entry which is preliminary data.</text>
</comment>
<proteinExistence type="predicted"/>
<reference evidence="3" key="1">
    <citation type="journal article" date="2019" name="Int. J. Syst. Evol. Microbiol.">
        <title>The Global Catalogue of Microorganisms (GCM) 10K type strain sequencing project: providing services to taxonomists for standard genome sequencing and annotation.</title>
        <authorList>
            <consortium name="The Broad Institute Genomics Platform"/>
            <consortium name="The Broad Institute Genome Sequencing Center for Infectious Disease"/>
            <person name="Wu L."/>
            <person name="Ma J."/>
        </authorList>
    </citation>
    <scope>NUCLEOTIDE SEQUENCE [LARGE SCALE GENOMIC DNA]</scope>
    <source>
        <strain evidence="3">ZS-35-S2</strain>
    </source>
</reference>
<dbReference type="EMBL" id="JBHUIJ010000019">
    <property type="protein sequence ID" value="MFD2238578.1"/>
    <property type="molecule type" value="Genomic_DNA"/>
</dbReference>
<feature type="transmembrane region" description="Helical" evidence="1">
    <location>
        <begin position="46"/>
        <end position="66"/>
    </location>
</feature>
<organism evidence="2 3">
    <name type="scientific">Aureimonas populi</name>
    <dbReference type="NCBI Taxonomy" id="1701758"/>
    <lineage>
        <taxon>Bacteria</taxon>
        <taxon>Pseudomonadati</taxon>
        <taxon>Pseudomonadota</taxon>
        <taxon>Alphaproteobacteria</taxon>
        <taxon>Hyphomicrobiales</taxon>
        <taxon>Aurantimonadaceae</taxon>
        <taxon>Aureimonas</taxon>
    </lineage>
</organism>
<feature type="transmembrane region" description="Helical" evidence="1">
    <location>
        <begin position="12"/>
        <end position="34"/>
    </location>
</feature>
<gene>
    <name evidence="2" type="ORF">ACFSKQ_14070</name>
</gene>
<sequence>MSGHYIRKRARSAGWGFSLAVFAAALLLVGLTFFRMGAVDLDAFTLTLLFAAALVALSLVFSLFAISRAWGYGHRGGGRALAALLVGLVVVLPYALGAALAIEYPAGNQAATRGFATTAPTATDMPASLLPGRDYRATAADVYEAAQGAMSASGWQVLEVETRQPPEPADGNLGISGTVLAPVPTLRDTLEAAEDADPLVAMDSDEYTITAVATAPIFGFPSDVTLRIVEEDGTSYVDMRAVSRGLSRDLGQNRRFIHAFFARLDEAMTLLQTGALEE</sequence>
<dbReference type="Pfam" id="PF07386">
    <property type="entry name" value="DUF1499"/>
    <property type="match status" value="1"/>
</dbReference>
<protein>
    <submittedName>
        <fullName evidence="2">DUF1499 domain-containing protein</fullName>
    </submittedName>
</protein>
<dbReference type="Proteomes" id="UP001597371">
    <property type="component" value="Unassembled WGS sequence"/>
</dbReference>
<keyword evidence="1" id="KW-0812">Transmembrane</keyword>
<keyword evidence="1" id="KW-0472">Membrane</keyword>
<feature type="transmembrane region" description="Helical" evidence="1">
    <location>
        <begin position="78"/>
        <end position="102"/>
    </location>
</feature>
<keyword evidence="1" id="KW-1133">Transmembrane helix</keyword>